<evidence type="ECO:0000313" key="2">
    <source>
        <dbReference type="Proteomes" id="UP000306319"/>
    </source>
</evidence>
<proteinExistence type="predicted"/>
<reference evidence="1" key="1">
    <citation type="submission" date="2019-04" db="EMBL/GenBank/DDBJ databases">
        <title>Microbes associate with the intestines of laboratory mice.</title>
        <authorList>
            <person name="Navarre W."/>
            <person name="Wong E."/>
            <person name="Huang K."/>
            <person name="Tropini C."/>
            <person name="Ng K."/>
            <person name="Yu B."/>
        </authorList>
    </citation>
    <scope>NUCLEOTIDE SEQUENCE</scope>
    <source>
        <strain evidence="1">NM04_E33</strain>
    </source>
</reference>
<protein>
    <submittedName>
        <fullName evidence="1">DUF2264 domain-containing protein</fullName>
    </submittedName>
</protein>
<organism evidence="1 2">
    <name type="scientific">Lepagella muris</name>
    <dbReference type="NCBI Taxonomy" id="3032870"/>
    <lineage>
        <taxon>Bacteria</taxon>
        <taxon>Pseudomonadati</taxon>
        <taxon>Bacteroidota</taxon>
        <taxon>Bacteroidia</taxon>
        <taxon>Bacteroidales</taxon>
        <taxon>Muribaculaceae</taxon>
        <taxon>Lepagella</taxon>
    </lineage>
</organism>
<dbReference type="EMBL" id="SRYB01000005">
    <property type="protein sequence ID" value="TGY79708.1"/>
    <property type="molecule type" value="Genomic_DNA"/>
</dbReference>
<name>A0AC61RIZ1_9BACT</name>
<comment type="caution">
    <text evidence="1">The sequence shown here is derived from an EMBL/GenBank/DDBJ whole genome shotgun (WGS) entry which is preliminary data.</text>
</comment>
<gene>
    <name evidence="1" type="ORF">E5331_04850</name>
</gene>
<accession>A0AC61RIZ1</accession>
<keyword evidence="2" id="KW-1185">Reference proteome</keyword>
<evidence type="ECO:0000313" key="1">
    <source>
        <dbReference type="EMBL" id="TGY79708.1"/>
    </source>
</evidence>
<sequence length="778" mass="89593">MNMNNRLKSIPFVVGTLVMSFGVSGAPKQSDPLKEASEVRLIISKVNNYWQSNNKAEVNPFWHHAAYHTGNMEAYRLTGNEDWLDYSQRWAEHNEWKGAKSNDRSKWKYNYGETDEHVLFGDWQICFQTYADLYNILPDDRRISRAREVMEYEMSTPANDYWWWADGLYMVMPVMTKLYKITGNNRYLDKLYEYITFSDSIMFDPEENLYYRDAKYTYPKHKSANGKKDFWARGDGWVLAGLAKVLQDLPTEYKHRDFFERRYKDMASAVVACQQPEGYWSRSMYDEAHAPGPETSGTAFFTYGLLWGINNGYLTDTKYKESAQKGWNYLKNKALQKDGRVGYVQPIGEKAIPGQVVDAKSTADFGVGAFLLAACEYVRMLESANNSDRAYWLDLLNKIAYPVLSNMSKGELQKNMQVEVSPNWDGRNKKVTYMETFGRLMAGIAPWLALPDDDTAEGKKRKELRDMALASYRNAVDPSSPDCLLWQGEGQALVDAAYVAESFLRGYDALWMPLDEVTKKRYIDAFSNMRHIDPPYTNWVLFSSTIESFLAKAGAYCDDYRVNSAIRKVNEWYVGDGWYADGPSFAYDYYSSYVFHPMLLETLQAMKDAGKYTRIHYGKYYDKALKRAQKFSIVLERMISPEGTFPVFGRSIPYRMATLQPLALMAWYEKLPSGLTNGQVRSALTAVMKRMFDGRENFNDGGFLTIGFAGRQPNIADWYTNNGSLYMTSLSFLPLGLPATHPFWTDAPQDWTNRKAWGGKPFPKDHHWDDGNNIKDLF</sequence>
<dbReference type="Proteomes" id="UP000306319">
    <property type="component" value="Unassembled WGS sequence"/>
</dbReference>